<dbReference type="SUPFAM" id="SSF52266">
    <property type="entry name" value="SGNH hydrolase"/>
    <property type="match status" value="1"/>
</dbReference>
<feature type="region of interest" description="Disordered" evidence="2">
    <location>
        <begin position="352"/>
        <end position="376"/>
    </location>
</feature>
<dbReference type="InterPro" id="IPR046587">
    <property type="entry name" value="DUF6645"/>
</dbReference>
<feature type="region of interest" description="Disordered" evidence="2">
    <location>
        <begin position="1"/>
        <end position="22"/>
    </location>
</feature>
<dbReference type="PANTHER" id="PTHR31988:SF19">
    <property type="entry name" value="9-O-ACETYL-N-ACETYLNEURAMINIC ACID DEACETYLASE-RELATED"/>
    <property type="match status" value="1"/>
</dbReference>
<evidence type="ECO:0000256" key="1">
    <source>
        <dbReference type="ARBA" id="ARBA00022801"/>
    </source>
</evidence>
<evidence type="ECO:0000256" key="2">
    <source>
        <dbReference type="SAM" id="MobiDB-lite"/>
    </source>
</evidence>
<feature type="compositionally biased region" description="Low complexity" evidence="2">
    <location>
        <begin position="8"/>
        <end position="17"/>
    </location>
</feature>
<evidence type="ECO:0000313" key="5">
    <source>
        <dbReference type="EMBL" id="EBP4585642.1"/>
    </source>
</evidence>
<dbReference type="GO" id="GO:0016788">
    <property type="term" value="F:hydrolase activity, acting on ester bonds"/>
    <property type="evidence" value="ECO:0007669"/>
    <property type="project" value="UniProtKB-ARBA"/>
</dbReference>
<name>A0A5U3IUM0_SALER</name>
<dbReference type="PANTHER" id="PTHR31988">
    <property type="entry name" value="ESTERASE, PUTATIVE (DUF303)-RELATED"/>
    <property type="match status" value="1"/>
</dbReference>
<evidence type="ECO:0000259" key="4">
    <source>
        <dbReference type="Pfam" id="PF20350"/>
    </source>
</evidence>
<gene>
    <name evidence="5" type="ORF">VH79_20985</name>
</gene>
<reference evidence="5" key="1">
    <citation type="submission" date="2018-07" db="EMBL/GenBank/DDBJ databases">
        <authorList>
            <consortium name="GenomeTrakr network: Whole genome sequencing for foodborne pathogen traceback"/>
        </authorList>
    </citation>
    <scope>NUCLEOTIDE SEQUENCE [LARGE SCALE GENOMIC DNA]</scope>
    <source>
        <strain evidence="5">FDA00008842</strain>
    </source>
</reference>
<dbReference type="InterPro" id="IPR005181">
    <property type="entry name" value="SASA"/>
</dbReference>
<dbReference type="Pfam" id="PF20350">
    <property type="entry name" value="DUF6645"/>
    <property type="match status" value="1"/>
</dbReference>
<dbReference type="Gene3D" id="3.40.50.1110">
    <property type="entry name" value="SGNH hydrolase"/>
    <property type="match status" value="1"/>
</dbReference>
<dbReference type="AlphaFoldDB" id="A0A5U3IUM0"/>
<proteinExistence type="predicted"/>
<dbReference type="InterPro" id="IPR036514">
    <property type="entry name" value="SGNH_hydro_sf"/>
</dbReference>
<comment type="caution">
    <text evidence="5">The sequence shown here is derived from an EMBL/GenBank/DDBJ whole genome shotgun (WGS) entry which is preliminary data.</text>
</comment>
<protein>
    <submittedName>
        <fullName evidence="5">Sialate O-acetylesterase</fullName>
    </submittedName>
</protein>
<dbReference type="Pfam" id="PF03629">
    <property type="entry name" value="SASA"/>
    <property type="match status" value="1"/>
</dbReference>
<accession>A0A5U3IUM0</accession>
<feature type="domain" description="Sialate O-acetylesterase" evidence="3">
    <location>
        <begin position="106"/>
        <end position="226"/>
    </location>
</feature>
<feature type="compositionally biased region" description="Pro residues" evidence="2">
    <location>
        <begin position="356"/>
        <end position="367"/>
    </location>
</feature>
<organism evidence="5">
    <name type="scientific">Salmonella enterica</name>
    <name type="common">Salmonella choleraesuis</name>
    <dbReference type="NCBI Taxonomy" id="28901"/>
    <lineage>
        <taxon>Bacteria</taxon>
        <taxon>Pseudomonadati</taxon>
        <taxon>Pseudomonadota</taxon>
        <taxon>Gammaproteobacteria</taxon>
        <taxon>Enterobacterales</taxon>
        <taxon>Enterobacteriaceae</taxon>
        <taxon>Salmonella</taxon>
    </lineage>
</organism>
<dbReference type="Proteomes" id="UP000839610">
    <property type="component" value="Unassembled WGS sequence"/>
</dbReference>
<feature type="domain" description="DUF6645" evidence="4">
    <location>
        <begin position="444"/>
        <end position="560"/>
    </location>
</feature>
<sequence length="681" mass="73296">MGIFIGLTAPSTSSASEPTKETQPDFWYVLPVAGQSNGMAYGEGLPLPETLDKPHPRIKQLARRTTVTPGGEACKYNDIIPLDHCPHDVQDMSRQNHPRADLTKGQYGTVAQALHIGKKLLAYIPDNAGILIVPCCRGGAAFTQGADGSYSADTGATQASARWGVGKPLYQDLLARTKAALDANPKNQLLAVVWMQGEFDMAGAGYAQQPALFAAMVRQFRADLAAHAGQCPDFNANNVPWICGDTTYYWKNTYPAQYDAVYGAYKTCPEPGVYFVPFMTDENGVNTPTNKPTEDPDVPAAHYYGAASRSNGNMVSSLRDSHFSSWARRNIIPERLASAILLYAGRKSLLAAPSGPSQPLPQQPQPPSTAGGTRNYAPVIDESGYNGRRGDGTLQQQGWQTVTGATFTPKDVGDGKGGHFLNVVKTPSQAWKIEQPISNPMDLLKYGGRLSCKFRIKGAITANQFAFAFYLGVNRTELPAGVTIEGAGGIANLAAFFVQTGPTNILLMQHEGENSRRGDFGAFDNEWHTLEFIYPGNNSIRITPVIDGVTGTPFDIKNTPANTPKNTLQITSITTTKSYEMDFENFIIQIYRDNGTVTLSEDDASSYVYFPAGYHGGRVVIPDARITAGNTVQVVATNAGTISLQPENSNVLINGLPSATTTDTSITLVQQGGDGKTWVTA</sequence>
<evidence type="ECO:0000259" key="3">
    <source>
        <dbReference type="Pfam" id="PF03629"/>
    </source>
</evidence>
<dbReference type="EMBL" id="AAGLUV010000017">
    <property type="protein sequence ID" value="EBP4585642.1"/>
    <property type="molecule type" value="Genomic_DNA"/>
</dbReference>
<keyword evidence="1" id="KW-0378">Hydrolase</keyword>
<dbReference type="InterPro" id="IPR052940">
    <property type="entry name" value="Carb_Esterase_6"/>
</dbReference>